<accession>A0A1Q9F761</accession>
<dbReference type="AlphaFoldDB" id="A0A1Q9F761"/>
<evidence type="ECO:0000256" key="1">
    <source>
        <dbReference type="SAM" id="MobiDB-lite"/>
    </source>
</evidence>
<dbReference type="EMBL" id="LSRX01000002">
    <property type="protein sequence ID" value="OLQ15528.1"/>
    <property type="molecule type" value="Genomic_DNA"/>
</dbReference>
<name>A0A1Q9F761_SYMMI</name>
<evidence type="ECO:0000313" key="2">
    <source>
        <dbReference type="EMBL" id="OLQ15528.1"/>
    </source>
</evidence>
<reference evidence="2 3" key="1">
    <citation type="submission" date="2016-02" db="EMBL/GenBank/DDBJ databases">
        <title>Genome analysis of coral dinoflagellate symbionts highlights evolutionary adaptations to a symbiotic lifestyle.</title>
        <authorList>
            <person name="Aranda M."/>
            <person name="Li Y."/>
            <person name="Liew Y.J."/>
            <person name="Baumgarten S."/>
            <person name="Simakov O."/>
            <person name="Wilson M."/>
            <person name="Piel J."/>
            <person name="Ashoor H."/>
            <person name="Bougouffa S."/>
            <person name="Bajic V.B."/>
            <person name="Ryu T."/>
            <person name="Ravasi T."/>
            <person name="Bayer T."/>
            <person name="Micklem G."/>
            <person name="Kim H."/>
            <person name="Bhak J."/>
            <person name="Lajeunesse T.C."/>
            <person name="Voolstra C.R."/>
        </authorList>
    </citation>
    <scope>NUCLEOTIDE SEQUENCE [LARGE SCALE GENOMIC DNA]</scope>
    <source>
        <strain evidence="2 3">CCMP2467</strain>
    </source>
</reference>
<proteinExistence type="predicted"/>
<organism evidence="2 3">
    <name type="scientific">Symbiodinium microadriaticum</name>
    <name type="common">Dinoflagellate</name>
    <name type="synonym">Zooxanthella microadriatica</name>
    <dbReference type="NCBI Taxonomy" id="2951"/>
    <lineage>
        <taxon>Eukaryota</taxon>
        <taxon>Sar</taxon>
        <taxon>Alveolata</taxon>
        <taxon>Dinophyceae</taxon>
        <taxon>Suessiales</taxon>
        <taxon>Symbiodiniaceae</taxon>
        <taxon>Symbiodinium</taxon>
    </lineage>
</organism>
<sequence>MASSTASDLSQEDASSMASADPSEVVVTLLEQHAPHVILQLGAALAVATSGRQSSAVDGTMATKIKSLIDILSVLQVEAADTSINSTSTAEWS</sequence>
<dbReference type="Proteomes" id="UP000186817">
    <property type="component" value="Unassembled WGS sequence"/>
</dbReference>
<gene>
    <name evidence="2" type="ORF">AK812_SmicGene168</name>
</gene>
<evidence type="ECO:0000313" key="3">
    <source>
        <dbReference type="Proteomes" id="UP000186817"/>
    </source>
</evidence>
<keyword evidence="3" id="KW-1185">Reference proteome</keyword>
<feature type="compositionally biased region" description="Polar residues" evidence="1">
    <location>
        <begin position="1"/>
        <end position="18"/>
    </location>
</feature>
<protein>
    <submittedName>
        <fullName evidence="2">Uncharacterized protein</fullName>
    </submittedName>
</protein>
<comment type="caution">
    <text evidence="2">The sequence shown here is derived from an EMBL/GenBank/DDBJ whole genome shotgun (WGS) entry which is preliminary data.</text>
</comment>
<feature type="region of interest" description="Disordered" evidence="1">
    <location>
        <begin position="1"/>
        <end position="22"/>
    </location>
</feature>